<name>A0A494W747_9SPHN</name>
<dbReference type="Proteomes" id="UP000279959">
    <property type="component" value="Plasmid pSAMIE_3"/>
</dbReference>
<accession>A0A494W747</accession>
<dbReference type="EMBL" id="AP018666">
    <property type="protein sequence ID" value="BBE00375.1"/>
    <property type="molecule type" value="Genomic_DNA"/>
</dbReference>
<organism evidence="1 2">
    <name type="scientific">Sphingobium amiense</name>
    <dbReference type="NCBI Taxonomy" id="135719"/>
    <lineage>
        <taxon>Bacteria</taxon>
        <taxon>Pseudomonadati</taxon>
        <taxon>Pseudomonadota</taxon>
        <taxon>Alphaproteobacteria</taxon>
        <taxon>Sphingomonadales</taxon>
        <taxon>Sphingomonadaceae</taxon>
        <taxon>Sphingobium</taxon>
    </lineage>
</organism>
<evidence type="ECO:0008006" key="3">
    <source>
        <dbReference type="Google" id="ProtNLM"/>
    </source>
</evidence>
<evidence type="ECO:0000313" key="2">
    <source>
        <dbReference type="Proteomes" id="UP000279959"/>
    </source>
</evidence>
<reference evidence="1 2" key="1">
    <citation type="submission" date="2018-05" db="EMBL/GenBank/DDBJ databases">
        <title>Complete Genome Sequence of the Nonylphenol-Degrading Bacterium Sphingobium amiense DSM 16289T.</title>
        <authorList>
            <person name="Ootsuka M."/>
            <person name="Nishizawa T."/>
            <person name="Ohta H."/>
        </authorList>
    </citation>
    <scope>NUCLEOTIDE SEQUENCE [LARGE SCALE GENOMIC DNA]</scope>
    <source>
        <strain evidence="1 2">DSM 16289</strain>
        <plasmid evidence="2">psamie_3 dna</plasmid>
    </source>
</reference>
<geneLocation type="plasmid" evidence="2">
    <name>psamie_3 dna</name>
</geneLocation>
<keyword evidence="2" id="KW-1185">Reference proteome</keyword>
<dbReference type="RefSeq" id="WP_066967399.1">
    <property type="nucleotide sequence ID" value="NZ_AP018666.1"/>
</dbReference>
<protein>
    <recommendedName>
        <fullName evidence="3">XRE family transcriptional regulator</fullName>
    </recommendedName>
</protein>
<gene>
    <name evidence="1" type="ORF">SAMIE_3000810</name>
</gene>
<proteinExistence type="predicted"/>
<sequence>MSSLAHIEASDDGCVPARVEQWDFIPLILEAMSEQNVGQRKLALKTGISKTRLGLLLHSDPAKRAPMFVYELQQVLAALDINIVQAMIAIETYSDPALFLDERFQTSLVMLAELFKGLPAMLVAALDEIEGMDGTEVRKEWAGPLRQAVVEKLVKEVSAVMARRVQLAQISTLSLLLWMSTMATDLLDPLLA</sequence>
<dbReference type="KEGG" id="sami:SAMIE_3000810"/>
<evidence type="ECO:0000313" key="1">
    <source>
        <dbReference type="EMBL" id="BBE00375.1"/>
    </source>
</evidence>
<keyword evidence="1" id="KW-0614">Plasmid</keyword>
<dbReference type="AlphaFoldDB" id="A0A494W747"/>